<dbReference type="InterPro" id="IPR040836">
    <property type="entry name" value="SAVED"/>
</dbReference>
<dbReference type="EMBL" id="VBUF01000005">
    <property type="protein sequence ID" value="TLS70994.1"/>
    <property type="molecule type" value="Genomic_DNA"/>
</dbReference>
<protein>
    <submittedName>
        <fullName evidence="2">SAVED domain-containing protein</fullName>
    </submittedName>
</protein>
<reference evidence="2 3" key="1">
    <citation type="submission" date="2019-05" db="EMBL/GenBank/DDBJ databases">
        <title>Arcobacter cibarius and Arcobacter thereius providing challenges in identification an antibiotic susceptibility and Quinolone resistance.</title>
        <authorList>
            <person name="Busch A."/>
            <person name="Hanel I."/>
            <person name="Hotzel H."/>
            <person name="Tomaso H."/>
        </authorList>
    </citation>
    <scope>NUCLEOTIDE SEQUENCE [LARGE SCALE GENOMIC DNA]</scope>
    <source>
        <strain evidence="2 3">17CS1191_2</strain>
    </source>
</reference>
<feature type="transmembrane region" description="Helical" evidence="1">
    <location>
        <begin position="31"/>
        <end position="51"/>
    </location>
</feature>
<dbReference type="Proteomes" id="UP000308001">
    <property type="component" value="Unassembled WGS sequence"/>
</dbReference>
<gene>
    <name evidence="2" type="ORF">FE246_08495</name>
</gene>
<proteinExistence type="predicted"/>
<evidence type="ECO:0000256" key="1">
    <source>
        <dbReference type="SAM" id="Phobius"/>
    </source>
</evidence>
<comment type="caution">
    <text evidence="2">The sequence shown here is derived from an EMBL/GenBank/DDBJ whole genome shotgun (WGS) entry which is preliminary data.</text>
</comment>
<keyword evidence="1" id="KW-1133">Transmembrane helix</keyword>
<dbReference type="AlphaFoldDB" id="A0A5R9H3R3"/>
<feature type="transmembrane region" description="Helical" evidence="1">
    <location>
        <begin position="7"/>
        <end position="25"/>
    </location>
</feature>
<keyword evidence="1" id="KW-0812">Transmembrane</keyword>
<keyword evidence="1" id="KW-0472">Membrane</keyword>
<name>A0A5R9H3R3_9BACT</name>
<dbReference type="RefSeq" id="WP_066174369.1">
    <property type="nucleotide sequence ID" value="NZ_LDIS01000004.1"/>
</dbReference>
<accession>A0A5R9H3R3</accession>
<sequence length="330" mass="38889">MKRYLENAGMTFLGIIALILGPFYDAIDNPWFTWTVFAILLIILVFIIYDVKKKDKILNEKKVVDIPIVIKVDDGAQTKYIMNELIKSIEKNIDMKDYSEVLQKYYSINIDRFIFEDDCKGDFDKTLNLARVIKYNISQLEDILQKPIKIHLLFYRRPAIAFLIGTIFRTNSIDIYQTNNKNTIDRVMSISNRKYKEKIYKYTKYEKDEYFEDKNSDEVLLIIDSASHNVNENASDLKIYKNRVIMKLIGNGTIPVDVDWEEYVQEIYNAVNELQTKYKKIVIAHSMPEALAVGLGMGFGEYWNVHITQYNYITGEYQIEYKMNDIKYYI</sequence>
<evidence type="ECO:0000313" key="3">
    <source>
        <dbReference type="Proteomes" id="UP000308001"/>
    </source>
</evidence>
<organism evidence="2 3">
    <name type="scientific">Aliarcobacter thereius</name>
    <dbReference type="NCBI Taxonomy" id="544718"/>
    <lineage>
        <taxon>Bacteria</taxon>
        <taxon>Pseudomonadati</taxon>
        <taxon>Campylobacterota</taxon>
        <taxon>Epsilonproteobacteria</taxon>
        <taxon>Campylobacterales</taxon>
        <taxon>Arcobacteraceae</taxon>
        <taxon>Aliarcobacter</taxon>
    </lineage>
</organism>
<dbReference type="NCBIfam" id="NF033611">
    <property type="entry name" value="SAVED"/>
    <property type="match status" value="1"/>
</dbReference>
<evidence type="ECO:0000313" key="2">
    <source>
        <dbReference type="EMBL" id="TLS70994.1"/>
    </source>
</evidence>